<dbReference type="InterPro" id="IPR002347">
    <property type="entry name" value="SDR_fam"/>
</dbReference>
<dbReference type="PANTHER" id="PTHR43899">
    <property type="entry name" value="RH59310P"/>
    <property type="match status" value="1"/>
</dbReference>
<dbReference type="PRINTS" id="PR00081">
    <property type="entry name" value="GDHRDH"/>
</dbReference>
<sequence length="307" mass="33682">MEIVALLLLLLPILGLMSLLNLSLTLLRWFYAAFLRPGKDLRQAYGSWAVVTGATDGIGRAIAFELARRGLHLVLVGRSSGKLRKTSDGILTASIGTQIRTVVWDLAEGAGGAERLRTAIAGVDVGLVVNCAGATYPAAMYFHEVEERVWRAVVGVNVEGTSLVMRVVLPEMVRRRRGAVVNIGSASSVAVPSFPLYAVYAATKAYVNKLSRSLHVAYKSMGIDVQCQIPFYVATKMVSMEERPSTTFIPTPEDYAKAAVRCIGYEPLITPYWSHSIQWVLATCLPDFLLDAWRLRVGIRKRINPTK</sequence>
<dbReference type="InterPro" id="IPR036291">
    <property type="entry name" value="NAD(P)-bd_dom_sf"/>
</dbReference>
<gene>
    <name evidence="4" type="primary">KCR1</name>
    <name evidence="4" type="ORF">AXF42_Ash001358</name>
</gene>
<dbReference type="PANTHER" id="PTHR43899:SF13">
    <property type="entry name" value="RH59310P"/>
    <property type="match status" value="1"/>
</dbReference>
<evidence type="ECO:0000313" key="4">
    <source>
        <dbReference type="EMBL" id="PKA59264.1"/>
    </source>
</evidence>
<dbReference type="SUPFAM" id="SSF51735">
    <property type="entry name" value="NAD(P)-binding Rossmann-fold domains"/>
    <property type="match status" value="1"/>
</dbReference>
<keyword evidence="3 4" id="KW-0560">Oxidoreductase</keyword>
<dbReference type="PIRSF" id="PIRSF000126">
    <property type="entry name" value="11-beta-HSD1"/>
    <property type="match status" value="1"/>
</dbReference>
<dbReference type="FunFam" id="3.40.50.720:FF:000137">
    <property type="entry name" value="Hydroxysteroid (17-beta) dehydrogenase 3"/>
    <property type="match status" value="1"/>
</dbReference>
<dbReference type="GO" id="GO:0005783">
    <property type="term" value="C:endoplasmic reticulum"/>
    <property type="evidence" value="ECO:0007669"/>
    <property type="project" value="TreeGrafter"/>
</dbReference>
<dbReference type="CDD" id="cd05356">
    <property type="entry name" value="17beta-HSD1_like_SDR_c"/>
    <property type="match status" value="1"/>
</dbReference>
<accession>A0A2I0AUP1</accession>
<organism evidence="4 5">
    <name type="scientific">Apostasia shenzhenica</name>
    <dbReference type="NCBI Taxonomy" id="1088818"/>
    <lineage>
        <taxon>Eukaryota</taxon>
        <taxon>Viridiplantae</taxon>
        <taxon>Streptophyta</taxon>
        <taxon>Embryophyta</taxon>
        <taxon>Tracheophyta</taxon>
        <taxon>Spermatophyta</taxon>
        <taxon>Magnoliopsida</taxon>
        <taxon>Liliopsida</taxon>
        <taxon>Asparagales</taxon>
        <taxon>Orchidaceae</taxon>
        <taxon>Apostasioideae</taxon>
        <taxon>Apostasia</taxon>
    </lineage>
</organism>
<protein>
    <submittedName>
        <fullName evidence="4">Very-long-chain 3-oxoacyl-CoA reductase 1</fullName>
        <ecNumber evidence="4">1.1.1.-</ecNumber>
    </submittedName>
</protein>
<dbReference type="InterPro" id="IPR051019">
    <property type="entry name" value="VLCFA-Steroid_DH"/>
</dbReference>
<proteinExistence type="inferred from homology"/>
<reference evidence="4 5" key="1">
    <citation type="journal article" date="2017" name="Nature">
        <title>The Apostasia genome and the evolution of orchids.</title>
        <authorList>
            <person name="Zhang G.Q."/>
            <person name="Liu K.W."/>
            <person name="Li Z."/>
            <person name="Lohaus R."/>
            <person name="Hsiao Y.Y."/>
            <person name="Niu S.C."/>
            <person name="Wang J.Y."/>
            <person name="Lin Y.C."/>
            <person name="Xu Q."/>
            <person name="Chen L.J."/>
            <person name="Yoshida K."/>
            <person name="Fujiwara S."/>
            <person name="Wang Z.W."/>
            <person name="Zhang Y.Q."/>
            <person name="Mitsuda N."/>
            <person name="Wang M."/>
            <person name="Liu G.H."/>
            <person name="Pecoraro L."/>
            <person name="Huang H.X."/>
            <person name="Xiao X.J."/>
            <person name="Lin M."/>
            <person name="Wu X.Y."/>
            <person name="Wu W.L."/>
            <person name="Chen Y.Y."/>
            <person name="Chang S.B."/>
            <person name="Sakamoto S."/>
            <person name="Ohme-Takagi M."/>
            <person name="Yagi M."/>
            <person name="Zeng S.J."/>
            <person name="Shen C.Y."/>
            <person name="Yeh C.M."/>
            <person name="Luo Y.B."/>
            <person name="Tsai W.C."/>
            <person name="Van de Peer Y."/>
            <person name="Liu Z.J."/>
        </authorList>
    </citation>
    <scope>NUCLEOTIDE SEQUENCE [LARGE SCALE GENOMIC DNA]</scope>
    <source>
        <strain evidence="5">cv. Shenzhen</strain>
        <tissue evidence="4">Stem</tissue>
    </source>
</reference>
<evidence type="ECO:0000313" key="5">
    <source>
        <dbReference type="Proteomes" id="UP000236161"/>
    </source>
</evidence>
<keyword evidence="2" id="KW-0521">NADP</keyword>
<name>A0A2I0AUP1_9ASPA</name>
<dbReference type="AlphaFoldDB" id="A0A2I0AUP1"/>
<dbReference type="EMBL" id="KZ451950">
    <property type="protein sequence ID" value="PKA59264.1"/>
    <property type="molecule type" value="Genomic_DNA"/>
</dbReference>
<dbReference type="Gene3D" id="3.40.50.720">
    <property type="entry name" value="NAD(P)-binding Rossmann-like Domain"/>
    <property type="match status" value="1"/>
</dbReference>
<keyword evidence="5" id="KW-1185">Reference proteome</keyword>
<dbReference type="STRING" id="1088818.A0A2I0AUP1"/>
<evidence type="ECO:0000256" key="1">
    <source>
        <dbReference type="ARBA" id="ARBA00006484"/>
    </source>
</evidence>
<dbReference type="GO" id="GO:0045703">
    <property type="term" value="F:ketoreductase activity"/>
    <property type="evidence" value="ECO:0007669"/>
    <property type="project" value="TreeGrafter"/>
</dbReference>
<dbReference type="EC" id="1.1.1.-" evidence="4"/>
<dbReference type="Proteomes" id="UP000236161">
    <property type="component" value="Unassembled WGS sequence"/>
</dbReference>
<evidence type="ECO:0000256" key="2">
    <source>
        <dbReference type="ARBA" id="ARBA00022857"/>
    </source>
</evidence>
<comment type="similarity">
    <text evidence="1">Belongs to the short-chain dehydrogenases/reductases (SDR) family.</text>
</comment>
<dbReference type="Pfam" id="PF00106">
    <property type="entry name" value="adh_short"/>
    <property type="match status" value="1"/>
</dbReference>
<evidence type="ECO:0000256" key="3">
    <source>
        <dbReference type="ARBA" id="ARBA00023002"/>
    </source>
</evidence>
<dbReference type="OrthoDB" id="5545019at2759"/>